<dbReference type="GO" id="GO:0008714">
    <property type="term" value="F:AMP nucleosidase activity"/>
    <property type="evidence" value="ECO:0007669"/>
    <property type="project" value="UniProtKB-EC"/>
</dbReference>
<proteinExistence type="inferred from homology"/>
<dbReference type="AlphaFoldDB" id="A0A078KN67"/>
<name>A0A078KN67_9GAMM</name>
<accession>A0A078KN67</accession>
<dbReference type="SUPFAM" id="SSF102405">
    <property type="entry name" value="MCP/YpsA-like"/>
    <property type="match status" value="1"/>
</dbReference>
<dbReference type="PANTHER" id="PTHR31223:SF70">
    <property type="entry name" value="LOG FAMILY PROTEIN YJL055W"/>
    <property type="match status" value="1"/>
</dbReference>
<dbReference type="EC" id="3.2.2.n1" evidence="3"/>
<dbReference type="OrthoDB" id="9801098at2"/>
<evidence type="ECO:0000313" key="5">
    <source>
        <dbReference type="Proteomes" id="UP000044071"/>
    </source>
</evidence>
<dbReference type="PANTHER" id="PTHR31223">
    <property type="entry name" value="LOG FAMILY PROTEIN YJL055W"/>
    <property type="match status" value="1"/>
</dbReference>
<protein>
    <recommendedName>
        <fullName evidence="3">Cytokinin riboside 5'-monophosphate phosphoribohydrolase</fullName>
        <ecNumber evidence="3">3.2.2.n1</ecNumber>
    </recommendedName>
</protein>
<sequence>MKTVCVYLGAQFGNDNEYSDAAILLGKKIAADGFTLVYGGSSLGMMGLLANTVKEYGGRVVGIITNHLIAQEKPLKIIDELHIVDSMQQRKAMMQKISDMFVVMPGGLGTLEEAIETWNAIKIGELIKPIGFLNIKGYFDGLFSFVNSCEHAGFLSNKVTNIPISRANVQLLWNEMLDNYKVANATFVSEL</sequence>
<keyword evidence="5" id="KW-1185">Reference proteome</keyword>
<dbReference type="Pfam" id="PF03641">
    <property type="entry name" value="Lysine_decarbox"/>
    <property type="match status" value="1"/>
</dbReference>
<dbReference type="EMBL" id="CCSB01000001">
    <property type="protein sequence ID" value="CDZ75805.1"/>
    <property type="molecule type" value="Genomic_DNA"/>
</dbReference>
<dbReference type="Proteomes" id="UP000044071">
    <property type="component" value="Unassembled WGS sequence"/>
</dbReference>
<dbReference type="Gene3D" id="3.40.50.450">
    <property type="match status" value="1"/>
</dbReference>
<evidence type="ECO:0000256" key="2">
    <source>
        <dbReference type="ARBA" id="ARBA00006763"/>
    </source>
</evidence>
<keyword evidence="3" id="KW-0203">Cytokinin biosynthesis</keyword>
<dbReference type="GO" id="GO:0005829">
    <property type="term" value="C:cytosol"/>
    <property type="evidence" value="ECO:0007669"/>
    <property type="project" value="TreeGrafter"/>
</dbReference>
<comment type="catalytic activity">
    <reaction evidence="1">
        <text>AMP + H2O = D-ribose 5-phosphate + adenine</text>
        <dbReference type="Rhea" id="RHEA:20129"/>
        <dbReference type="ChEBI" id="CHEBI:15377"/>
        <dbReference type="ChEBI" id="CHEBI:16708"/>
        <dbReference type="ChEBI" id="CHEBI:78346"/>
        <dbReference type="ChEBI" id="CHEBI:456215"/>
        <dbReference type="EC" id="3.2.2.4"/>
    </reaction>
</comment>
<dbReference type="STRING" id="1034943.BN59_00063"/>
<dbReference type="NCBIfam" id="TIGR00730">
    <property type="entry name" value="Rossman fold protein, TIGR00730 family"/>
    <property type="match status" value="1"/>
</dbReference>
<gene>
    <name evidence="4" type="primary">yvdD_1</name>
    <name evidence="4" type="ORF">BN59_00063</name>
</gene>
<comment type="similarity">
    <text evidence="2 3">Belongs to the LOG family.</text>
</comment>
<dbReference type="RefSeq" id="WP_043872449.1">
    <property type="nucleotide sequence ID" value="NZ_CCVW01000001.1"/>
</dbReference>
<dbReference type="GO" id="GO:0009691">
    <property type="term" value="P:cytokinin biosynthetic process"/>
    <property type="evidence" value="ECO:0007669"/>
    <property type="project" value="UniProtKB-UniRule"/>
</dbReference>
<dbReference type="InterPro" id="IPR005269">
    <property type="entry name" value="LOG"/>
</dbReference>
<evidence type="ECO:0000313" key="4">
    <source>
        <dbReference type="EMBL" id="CDZ75805.1"/>
    </source>
</evidence>
<reference evidence="4 5" key="1">
    <citation type="submission" date="2014-06" db="EMBL/GenBank/DDBJ databases">
        <authorList>
            <person name="Urmite Genomes Urmite Genomes"/>
        </authorList>
    </citation>
    <scope>NUCLEOTIDE SEQUENCE [LARGE SCALE GENOMIC DNA]</scope>
</reference>
<keyword evidence="3" id="KW-0378">Hydrolase</keyword>
<evidence type="ECO:0000256" key="3">
    <source>
        <dbReference type="RuleBase" id="RU363015"/>
    </source>
</evidence>
<dbReference type="InterPro" id="IPR031100">
    <property type="entry name" value="LOG_fam"/>
</dbReference>
<dbReference type="eggNOG" id="COG1611">
    <property type="taxonomic scope" value="Bacteria"/>
</dbReference>
<organism evidence="4 5">
    <name type="scientific">Legionella massiliensis</name>
    <dbReference type="NCBI Taxonomy" id="1034943"/>
    <lineage>
        <taxon>Bacteria</taxon>
        <taxon>Pseudomonadati</taxon>
        <taxon>Pseudomonadota</taxon>
        <taxon>Gammaproteobacteria</taxon>
        <taxon>Legionellales</taxon>
        <taxon>Legionellaceae</taxon>
        <taxon>Legionella</taxon>
    </lineage>
</organism>
<evidence type="ECO:0000256" key="1">
    <source>
        <dbReference type="ARBA" id="ARBA00000274"/>
    </source>
</evidence>